<gene>
    <name evidence="2" type="ORF">Sv326_1089</name>
</gene>
<protein>
    <recommendedName>
        <fullName evidence="1">4-vinyl reductase 4VR domain-containing protein</fullName>
    </recommendedName>
</protein>
<dbReference type="PANTHER" id="PTHR35090:SF1">
    <property type="entry name" value="SLR0144 PROTEIN"/>
    <property type="match status" value="1"/>
</dbReference>
<dbReference type="KEGG" id="flt:Sv326_1089"/>
<dbReference type="SMART" id="SM00989">
    <property type="entry name" value="V4R"/>
    <property type="match status" value="1"/>
</dbReference>
<evidence type="ECO:0000313" key="2">
    <source>
        <dbReference type="EMBL" id="QLJ53264.1"/>
    </source>
</evidence>
<dbReference type="EMBL" id="CP058998">
    <property type="protein sequence ID" value="QLJ53264.1"/>
    <property type="molecule type" value="Genomic_DNA"/>
</dbReference>
<dbReference type="PANTHER" id="PTHR35090">
    <property type="entry name" value="DNA-DIRECTED RNA POLYMERASE SUBUNIT I"/>
    <property type="match status" value="1"/>
</dbReference>
<dbReference type="InterPro" id="IPR004096">
    <property type="entry name" value="V4R"/>
</dbReference>
<sequence>MIDKDIKHEVIIEDGKTTIAGQRAMLLSVKTIATQQKELERLVGEKWGEVVYEAERKAIQEAALQIFGLKQLDSFTKGKTFDKKRMVDTLVDIFNCAGYGVLKLKKFDEKKPYALVTMEKSTIPQEYEKRNSPVCFRVAGILAGGAEAVFMVPMKCKETKCMSMGDSHCEFEISRR</sequence>
<evidence type="ECO:0000259" key="1">
    <source>
        <dbReference type="SMART" id="SM00989"/>
    </source>
</evidence>
<reference evidence="3" key="1">
    <citation type="submission" date="2020-07" db="EMBL/GenBank/DDBJ databases">
        <title>Metabolic diversity and evolutionary history of the archaeal phylum ###Micrarchaeota### uncovered from a freshwater lake metagenome.</title>
        <authorList>
            <person name="Kadnikov V.V."/>
            <person name="Savvichev A.S."/>
            <person name="Mardanov A.V."/>
            <person name="Beletsky A.V."/>
            <person name="Chupakov A.V."/>
            <person name="Kokryatskaya N.M."/>
            <person name="Pimenov N.V."/>
            <person name="Ravin N.V."/>
        </authorList>
    </citation>
    <scope>NUCLEOTIDE SEQUENCE [LARGE SCALE GENOMIC DNA]</scope>
</reference>
<organism evidence="2 3">
    <name type="scientific">Fermentimicrarchaeum limneticum</name>
    <dbReference type="NCBI Taxonomy" id="2795018"/>
    <lineage>
        <taxon>Archaea</taxon>
        <taxon>Candidatus Micrarchaeota</taxon>
        <taxon>Candidatus Fermentimicrarchaeales</taxon>
        <taxon>Candidatus Fermentimicrarchaeaceae</taxon>
        <taxon>Candidatus Fermentimicrarchaeum</taxon>
    </lineage>
</organism>
<dbReference type="AlphaFoldDB" id="A0A7D6BVF8"/>
<dbReference type="InterPro" id="IPR024096">
    <property type="entry name" value="NO_sig/Golgi_transp_ligand-bd"/>
</dbReference>
<dbReference type="Proteomes" id="UP000510821">
    <property type="component" value="Chromosome"/>
</dbReference>
<feature type="domain" description="4-vinyl reductase 4VR" evidence="1">
    <location>
        <begin position="113"/>
        <end position="175"/>
    </location>
</feature>
<dbReference type="SUPFAM" id="SSF111126">
    <property type="entry name" value="Ligand-binding domain in the NO signalling and Golgi transport"/>
    <property type="match status" value="1"/>
</dbReference>
<proteinExistence type="predicted"/>
<dbReference type="Gene3D" id="3.30.1380.20">
    <property type="entry name" value="Trafficking protein particle complex subunit 3"/>
    <property type="match status" value="1"/>
</dbReference>
<evidence type="ECO:0000313" key="3">
    <source>
        <dbReference type="Proteomes" id="UP000510821"/>
    </source>
</evidence>
<accession>A0A7D6BVF8</accession>
<dbReference type="Pfam" id="PF02830">
    <property type="entry name" value="V4R"/>
    <property type="match status" value="1"/>
</dbReference>
<name>A0A7D6BVF8_FERL1</name>